<dbReference type="InterPro" id="IPR036052">
    <property type="entry name" value="TrpB-like_PALP_sf"/>
</dbReference>
<dbReference type="Gene3D" id="3.40.50.1100">
    <property type="match status" value="2"/>
</dbReference>
<evidence type="ECO:0000256" key="9">
    <source>
        <dbReference type="ARBA" id="ARBA00023239"/>
    </source>
</evidence>
<reference evidence="13 14" key="1">
    <citation type="submission" date="2024-08" db="EMBL/GenBank/DDBJ databases">
        <title>Two novel Cytobacillus novel species.</title>
        <authorList>
            <person name="Liu G."/>
        </authorList>
    </citation>
    <scope>NUCLEOTIDE SEQUENCE [LARGE SCALE GENOMIC DNA]</scope>
    <source>
        <strain evidence="13 14">FJAT-53684</strain>
    </source>
</reference>
<comment type="subunit">
    <text evidence="4 11">Tetramer of two alpha and two beta chains.</text>
</comment>
<dbReference type="PANTHER" id="PTHR48077:SF3">
    <property type="entry name" value="TRYPTOPHAN SYNTHASE"/>
    <property type="match status" value="1"/>
</dbReference>
<comment type="function">
    <text evidence="11">The beta subunit is responsible for the synthesis of L-tryptophan from indole and L-serine.</text>
</comment>
<dbReference type="PANTHER" id="PTHR48077">
    <property type="entry name" value="TRYPTOPHAN SYNTHASE-RELATED"/>
    <property type="match status" value="1"/>
</dbReference>
<dbReference type="InterPro" id="IPR001926">
    <property type="entry name" value="TrpB-like_PALP"/>
</dbReference>
<evidence type="ECO:0000256" key="3">
    <source>
        <dbReference type="ARBA" id="ARBA00009982"/>
    </source>
</evidence>
<evidence type="ECO:0000256" key="5">
    <source>
        <dbReference type="ARBA" id="ARBA00022605"/>
    </source>
</evidence>
<evidence type="ECO:0000256" key="1">
    <source>
        <dbReference type="ARBA" id="ARBA00001933"/>
    </source>
</evidence>
<keyword evidence="8 11" id="KW-0057">Aromatic amino acid biosynthesis</keyword>
<evidence type="ECO:0000256" key="2">
    <source>
        <dbReference type="ARBA" id="ARBA00004733"/>
    </source>
</evidence>
<dbReference type="GO" id="GO:0004834">
    <property type="term" value="F:tryptophan synthase activity"/>
    <property type="evidence" value="ECO:0007669"/>
    <property type="project" value="UniProtKB-EC"/>
</dbReference>
<evidence type="ECO:0000256" key="8">
    <source>
        <dbReference type="ARBA" id="ARBA00023141"/>
    </source>
</evidence>
<dbReference type="InterPro" id="IPR023026">
    <property type="entry name" value="Trp_synth_beta/beta-like"/>
</dbReference>
<comment type="cofactor">
    <cofactor evidence="1 11">
        <name>pyridoxal 5'-phosphate</name>
        <dbReference type="ChEBI" id="CHEBI:597326"/>
    </cofactor>
</comment>
<protein>
    <recommendedName>
        <fullName evidence="11">Tryptophan synthase beta chain</fullName>
        <ecNumber evidence="11">4.2.1.20</ecNumber>
    </recommendedName>
</protein>
<keyword evidence="5 11" id="KW-0028">Amino-acid biosynthesis</keyword>
<dbReference type="PIRSF" id="PIRSF001413">
    <property type="entry name" value="Trp_syn_beta"/>
    <property type="match status" value="1"/>
</dbReference>
<comment type="caution">
    <text evidence="13">The sequence shown here is derived from an EMBL/GenBank/DDBJ whole genome shotgun (WGS) entry which is preliminary data.</text>
</comment>
<keyword evidence="14" id="KW-1185">Reference proteome</keyword>
<dbReference type="PROSITE" id="PS00168">
    <property type="entry name" value="TRP_SYNTHASE_BETA"/>
    <property type="match status" value="1"/>
</dbReference>
<evidence type="ECO:0000259" key="12">
    <source>
        <dbReference type="Pfam" id="PF00291"/>
    </source>
</evidence>
<gene>
    <name evidence="11 13" type="primary">trpB</name>
    <name evidence="13" type="ORF">ACFYKT_06135</name>
</gene>
<dbReference type="InterPro" id="IPR006654">
    <property type="entry name" value="Trp_synth_beta"/>
</dbReference>
<keyword evidence="6 11" id="KW-0822">Tryptophan biosynthesis</keyword>
<organism evidence="13 14">
    <name type="scientific">Cytobacillus mangrovibacter</name>
    <dbReference type="NCBI Taxonomy" id="3299024"/>
    <lineage>
        <taxon>Bacteria</taxon>
        <taxon>Bacillati</taxon>
        <taxon>Bacillota</taxon>
        <taxon>Bacilli</taxon>
        <taxon>Bacillales</taxon>
        <taxon>Bacillaceae</taxon>
        <taxon>Cytobacillus</taxon>
    </lineage>
</organism>
<evidence type="ECO:0000256" key="6">
    <source>
        <dbReference type="ARBA" id="ARBA00022822"/>
    </source>
</evidence>
<evidence type="ECO:0000313" key="13">
    <source>
        <dbReference type="EMBL" id="MFE8695944.1"/>
    </source>
</evidence>
<accession>A0ABW6JVP4</accession>
<feature type="modified residue" description="N6-(pyridoxal phosphate)lysine" evidence="11">
    <location>
        <position position="92"/>
    </location>
</feature>
<comment type="catalytic activity">
    <reaction evidence="10 11">
        <text>(1S,2R)-1-C-(indol-3-yl)glycerol 3-phosphate + L-serine = D-glyceraldehyde 3-phosphate + L-tryptophan + H2O</text>
        <dbReference type="Rhea" id="RHEA:10532"/>
        <dbReference type="ChEBI" id="CHEBI:15377"/>
        <dbReference type="ChEBI" id="CHEBI:33384"/>
        <dbReference type="ChEBI" id="CHEBI:57912"/>
        <dbReference type="ChEBI" id="CHEBI:58866"/>
        <dbReference type="ChEBI" id="CHEBI:59776"/>
        <dbReference type="EC" id="4.2.1.20"/>
    </reaction>
</comment>
<dbReference type="Pfam" id="PF00291">
    <property type="entry name" value="PALP"/>
    <property type="match status" value="1"/>
</dbReference>
<keyword evidence="9 11" id="KW-0456">Lyase</keyword>
<name>A0ABW6JVP4_9BACI</name>
<dbReference type="CDD" id="cd06446">
    <property type="entry name" value="Trp-synth_B"/>
    <property type="match status" value="1"/>
</dbReference>
<feature type="domain" description="Tryptophan synthase beta chain-like PALP" evidence="12">
    <location>
        <begin position="58"/>
        <end position="382"/>
    </location>
</feature>
<dbReference type="EC" id="4.2.1.20" evidence="11"/>
<dbReference type="RefSeq" id="WP_389216918.1">
    <property type="nucleotide sequence ID" value="NZ_JBIACJ010000002.1"/>
</dbReference>
<evidence type="ECO:0000256" key="11">
    <source>
        <dbReference type="HAMAP-Rule" id="MF_00133"/>
    </source>
</evidence>
<dbReference type="Proteomes" id="UP001601058">
    <property type="component" value="Unassembled WGS sequence"/>
</dbReference>
<comment type="pathway">
    <text evidence="2 11">Amino-acid biosynthesis; L-tryptophan biosynthesis; L-tryptophan from chorismate: step 5/5.</text>
</comment>
<dbReference type="EMBL" id="JBIACJ010000002">
    <property type="protein sequence ID" value="MFE8695944.1"/>
    <property type="molecule type" value="Genomic_DNA"/>
</dbReference>
<dbReference type="InterPro" id="IPR006653">
    <property type="entry name" value="Trp_synth_b_CS"/>
</dbReference>
<dbReference type="SUPFAM" id="SSF53686">
    <property type="entry name" value="Tryptophan synthase beta subunit-like PLP-dependent enzymes"/>
    <property type="match status" value="1"/>
</dbReference>
<sequence>MKTYTLPDERGHYGMYGGKFVPETLMQAIVELEEAYKEAIENDQFTDELNVLLKEYVGRETPLYYADRLTKHANGAKIYLKREDLNHTGAHKINNSLGQALLASRMGKKKVVAETGAGQHGVATATACALLNLDCIIFMGAEDIKRQQLNVFRMELLGAKVISVETGSATLKDAVNEALRYWVSNVGDTHYILGSVMGPHPFPMIVRDFQSVIGMETRQQYLKKEGGLPDAVVACIGGGSNAMGMFYPFIRDESVRMYGVEAAGYGLETNKHAASLTKGNPGILHGAFMYLLQDEHGQIQEAHSISAGLDYPGVGPEHSYLKDIGRVQYESITDEEALQALKLLSQLEGIIPALESAHAVAYGLKLAQTMNADEGLVICLSGRGDKDMETVRAKLGGKKK</sequence>
<dbReference type="NCBIfam" id="TIGR00263">
    <property type="entry name" value="trpB"/>
    <property type="match status" value="1"/>
</dbReference>
<keyword evidence="7 11" id="KW-0663">Pyridoxal phosphate</keyword>
<evidence type="ECO:0000256" key="4">
    <source>
        <dbReference type="ARBA" id="ARBA00011270"/>
    </source>
</evidence>
<evidence type="ECO:0000256" key="10">
    <source>
        <dbReference type="ARBA" id="ARBA00049047"/>
    </source>
</evidence>
<comment type="similarity">
    <text evidence="3 11">Belongs to the TrpB family.</text>
</comment>
<proteinExistence type="inferred from homology"/>
<evidence type="ECO:0000256" key="7">
    <source>
        <dbReference type="ARBA" id="ARBA00022898"/>
    </source>
</evidence>
<dbReference type="HAMAP" id="MF_00133">
    <property type="entry name" value="Trp_synth_beta"/>
    <property type="match status" value="1"/>
</dbReference>
<evidence type="ECO:0000313" key="14">
    <source>
        <dbReference type="Proteomes" id="UP001601058"/>
    </source>
</evidence>